<dbReference type="EMBL" id="JAFREM010000006">
    <property type="protein sequence ID" value="MBO1305381.1"/>
    <property type="molecule type" value="Genomic_DNA"/>
</dbReference>
<keyword evidence="1" id="KW-1133">Transmembrane helix</keyword>
<organism evidence="2 3">
    <name type="scientific">Candidatus Enterococcus moelleringii</name>
    <dbReference type="NCBI Taxonomy" id="2815325"/>
    <lineage>
        <taxon>Bacteria</taxon>
        <taxon>Bacillati</taxon>
        <taxon>Bacillota</taxon>
        <taxon>Bacilli</taxon>
        <taxon>Lactobacillales</taxon>
        <taxon>Enterococcaceae</taxon>
        <taxon>Enterococcus</taxon>
    </lineage>
</organism>
<proteinExistence type="predicted"/>
<evidence type="ECO:0000313" key="2">
    <source>
        <dbReference type="EMBL" id="MBO1305381.1"/>
    </source>
</evidence>
<comment type="caution">
    <text evidence="2">The sequence shown here is derived from an EMBL/GenBank/DDBJ whole genome shotgun (WGS) entry which is preliminary data.</text>
</comment>
<keyword evidence="1" id="KW-0812">Transmembrane</keyword>
<accession>A0ABS3L6Y8</accession>
<evidence type="ECO:0000256" key="1">
    <source>
        <dbReference type="SAM" id="Phobius"/>
    </source>
</evidence>
<sequence length="249" mass="29151">MNLGYARGFQITQQLDMLEDYPVDELFTDGHQETEALNSPTSEFQALLNFAQPGDQLVITSWEVVSRDYRQLLVCLDKFEELEIDLDVLNLPPLTIAEWRQIFLWSLRNDRMLHPFLVRAGKERDRSKDAYSLFSKEPEARKLYREIIWLLVEKQSIRQVSKQKRVPLETVYRIQQELKQIQLAIVLVVCFLLAIFSIKLAESYFDQLWIQITICVVVTLVILWNVLIDIEEPDLKGKPAAKEKKIPKT</sequence>
<dbReference type="Gene3D" id="3.40.50.1390">
    <property type="entry name" value="Resolvase, N-terminal catalytic domain"/>
    <property type="match status" value="1"/>
</dbReference>
<feature type="transmembrane region" description="Helical" evidence="1">
    <location>
        <begin position="208"/>
        <end position="228"/>
    </location>
</feature>
<dbReference type="InterPro" id="IPR036162">
    <property type="entry name" value="Resolvase-like_N_sf"/>
</dbReference>
<dbReference type="RefSeq" id="WP_207672322.1">
    <property type="nucleotide sequence ID" value="NZ_JAFREM010000006.1"/>
</dbReference>
<dbReference type="Proteomes" id="UP000664601">
    <property type="component" value="Unassembled WGS sequence"/>
</dbReference>
<name>A0ABS3L6Y8_9ENTE</name>
<reference evidence="2 3" key="1">
    <citation type="submission" date="2021-03" db="EMBL/GenBank/DDBJ databases">
        <title>Enterococcal diversity collection.</title>
        <authorList>
            <person name="Gilmore M.S."/>
            <person name="Schwartzman J."/>
            <person name="Van Tyne D."/>
            <person name="Martin M."/>
            <person name="Earl A.M."/>
            <person name="Manson A.L."/>
            <person name="Straub T."/>
            <person name="Salamzade R."/>
            <person name="Saavedra J."/>
            <person name="Lebreton F."/>
            <person name="Prichula J."/>
            <person name="Schaufler K."/>
            <person name="Gaca A."/>
            <person name="Sgardioli B."/>
            <person name="Wagenaar J."/>
            <person name="Strong T."/>
        </authorList>
    </citation>
    <scope>NUCLEOTIDE SEQUENCE [LARGE SCALE GENOMIC DNA]</scope>
    <source>
        <strain evidence="2 3">669A</strain>
    </source>
</reference>
<evidence type="ECO:0000313" key="3">
    <source>
        <dbReference type="Proteomes" id="UP000664601"/>
    </source>
</evidence>
<feature type="transmembrane region" description="Helical" evidence="1">
    <location>
        <begin position="183"/>
        <end position="202"/>
    </location>
</feature>
<dbReference type="Gene3D" id="1.10.10.60">
    <property type="entry name" value="Homeodomain-like"/>
    <property type="match status" value="1"/>
</dbReference>
<gene>
    <name evidence="2" type="ORF">JZO70_04375</name>
</gene>
<keyword evidence="1" id="KW-0472">Membrane</keyword>
<dbReference type="SUPFAM" id="SSF53041">
    <property type="entry name" value="Resolvase-like"/>
    <property type="match status" value="1"/>
</dbReference>
<keyword evidence="3" id="KW-1185">Reference proteome</keyword>
<protein>
    <submittedName>
        <fullName evidence="2">Recombinase family protein</fullName>
    </submittedName>
</protein>